<sequence length="139" mass="16446">MILFFIFFFFYRNADSWKEKPIQNGITKTVFGRWLKDFRTGQNRESVTIQRPLGRTLSANFKEKKDGKKKINRTLSACQKDRKKDWKNDDDNNDWNSNDYHTQYNNNNKQSINGDNVNGLEGLKSGKDDDDNNKDNQKR</sequence>
<evidence type="ECO:0000313" key="3">
    <source>
        <dbReference type="EMBL" id="EEB17645.1"/>
    </source>
</evidence>
<feature type="chain" id="PRO_5014570239" evidence="2">
    <location>
        <begin position="17"/>
        <end position="139"/>
    </location>
</feature>
<name>E0VW89_PEDHC</name>
<dbReference type="EMBL" id="AAZO01005771">
    <property type="status" value="NOT_ANNOTATED_CDS"/>
    <property type="molecule type" value="Genomic_DNA"/>
</dbReference>
<reference evidence="3" key="1">
    <citation type="submission" date="2007-04" db="EMBL/GenBank/DDBJ databases">
        <title>Annotation of Pediculus humanus corporis strain USDA.</title>
        <authorList>
            <person name="Kirkness E."/>
            <person name="Hannick L."/>
            <person name="Hass B."/>
            <person name="Bruggner R."/>
            <person name="Lawson D."/>
            <person name="Bidwell S."/>
            <person name="Joardar V."/>
            <person name="Caler E."/>
            <person name="Walenz B."/>
            <person name="Inman J."/>
            <person name="Schobel S."/>
            <person name="Galinsky K."/>
            <person name="Amedeo P."/>
            <person name="Strausberg R."/>
        </authorList>
    </citation>
    <scope>NUCLEOTIDE SEQUENCE</scope>
    <source>
        <strain evidence="3">USDA</strain>
    </source>
</reference>
<keyword evidence="5" id="KW-1185">Reference proteome</keyword>
<keyword evidence="2" id="KW-0732">Signal</keyword>
<feature type="compositionally biased region" description="Basic and acidic residues" evidence="1">
    <location>
        <begin position="79"/>
        <end position="90"/>
    </location>
</feature>
<feature type="region of interest" description="Disordered" evidence="1">
    <location>
        <begin position="45"/>
        <end position="139"/>
    </location>
</feature>
<dbReference type="InParanoid" id="E0VW89"/>
<organism>
    <name type="scientific">Pediculus humanus subsp. corporis</name>
    <name type="common">Body louse</name>
    <dbReference type="NCBI Taxonomy" id="121224"/>
    <lineage>
        <taxon>Eukaryota</taxon>
        <taxon>Metazoa</taxon>
        <taxon>Ecdysozoa</taxon>
        <taxon>Arthropoda</taxon>
        <taxon>Hexapoda</taxon>
        <taxon>Insecta</taxon>
        <taxon>Pterygota</taxon>
        <taxon>Neoptera</taxon>
        <taxon>Paraneoptera</taxon>
        <taxon>Psocodea</taxon>
        <taxon>Troctomorpha</taxon>
        <taxon>Phthiraptera</taxon>
        <taxon>Anoplura</taxon>
        <taxon>Pediculidae</taxon>
        <taxon>Pediculus</taxon>
    </lineage>
</organism>
<dbReference type="GeneID" id="8239381"/>
<gene>
    <name evidence="4" type="primary">8239381</name>
    <name evidence="3" type="ORF">Phum_PHUM475980</name>
</gene>
<dbReference type="EMBL" id="DS235817">
    <property type="protein sequence ID" value="EEB17645.1"/>
    <property type="molecule type" value="Genomic_DNA"/>
</dbReference>
<feature type="compositionally biased region" description="Polar residues" evidence="1">
    <location>
        <begin position="100"/>
        <end position="116"/>
    </location>
</feature>
<dbReference type="CTD" id="8239381"/>
<dbReference type="AlphaFoldDB" id="E0VW89"/>
<evidence type="ECO:0000256" key="2">
    <source>
        <dbReference type="SAM" id="SignalP"/>
    </source>
</evidence>
<feature type="signal peptide" evidence="2">
    <location>
        <begin position="1"/>
        <end position="16"/>
    </location>
</feature>
<dbReference type="RefSeq" id="XP_002430383.1">
    <property type="nucleotide sequence ID" value="XM_002430338.1"/>
</dbReference>
<dbReference type="KEGG" id="phu:Phum_PHUM475980"/>
<reference evidence="4" key="3">
    <citation type="submission" date="2020-05" db="UniProtKB">
        <authorList>
            <consortium name="EnsemblMetazoa"/>
        </authorList>
    </citation>
    <scope>IDENTIFICATION</scope>
    <source>
        <strain evidence="4">USDA</strain>
    </source>
</reference>
<evidence type="ECO:0000313" key="4">
    <source>
        <dbReference type="EnsemblMetazoa" id="PHUM475980-PA"/>
    </source>
</evidence>
<proteinExistence type="predicted"/>
<dbReference type="Proteomes" id="UP000009046">
    <property type="component" value="Unassembled WGS sequence"/>
</dbReference>
<dbReference type="VEuPathDB" id="VectorBase:PHUM475980"/>
<evidence type="ECO:0000313" key="5">
    <source>
        <dbReference type="Proteomes" id="UP000009046"/>
    </source>
</evidence>
<dbReference type="HOGENOM" id="CLU_1847511_0_0_1"/>
<reference evidence="3" key="2">
    <citation type="submission" date="2007-04" db="EMBL/GenBank/DDBJ databases">
        <title>The genome of the human body louse.</title>
        <authorList>
            <consortium name="The Human Body Louse Genome Consortium"/>
            <person name="Kirkness E."/>
            <person name="Walenz B."/>
            <person name="Hass B."/>
            <person name="Bruggner R."/>
            <person name="Strausberg R."/>
        </authorList>
    </citation>
    <scope>NUCLEOTIDE SEQUENCE</scope>
    <source>
        <strain evidence="3">USDA</strain>
    </source>
</reference>
<evidence type="ECO:0000256" key="1">
    <source>
        <dbReference type="SAM" id="MobiDB-lite"/>
    </source>
</evidence>
<dbReference type="EnsemblMetazoa" id="PHUM475980-RA">
    <property type="protein sequence ID" value="PHUM475980-PA"/>
    <property type="gene ID" value="PHUM475980"/>
</dbReference>
<protein>
    <submittedName>
        <fullName evidence="3 4">Uncharacterized protein</fullName>
    </submittedName>
</protein>
<accession>E0VW89</accession>